<feature type="domain" description="Rhodopsin" evidence="7">
    <location>
        <begin position="1"/>
        <end position="143"/>
    </location>
</feature>
<dbReference type="Pfam" id="PF20684">
    <property type="entry name" value="Fung_rhodopsin"/>
    <property type="match status" value="1"/>
</dbReference>
<keyword evidence="3 6" id="KW-1133">Transmembrane helix</keyword>
<proteinExistence type="inferred from homology"/>
<protein>
    <recommendedName>
        <fullName evidence="7">Rhodopsin domain-containing protein</fullName>
    </recommendedName>
</protein>
<comment type="similarity">
    <text evidence="5">Belongs to the SAT4 family.</text>
</comment>
<feature type="transmembrane region" description="Helical" evidence="6">
    <location>
        <begin position="53"/>
        <end position="73"/>
    </location>
</feature>
<evidence type="ECO:0000256" key="2">
    <source>
        <dbReference type="ARBA" id="ARBA00022692"/>
    </source>
</evidence>
<feature type="transmembrane region" description="Helical" evidence="6">
    <location>
        <begin position="85"/>
        <end position="111"/>
    </location>
</feature>
<gene>
    <name evidence="8" type="ORF">FDENT_4763</name>
</gene>
<evidence type="ECO:0000256" key="1">
    <source>
        <dbReference type="ARBA" id="ARBA00004141"/>
    </source>
</evidence>
<dbReference type="PANTHER" id="PTHR33048:SF92">
    <property type="entry name" value="INTEGRAL MEMBRANE PROTEIN"/>
    <property type="match status" value="1"/>
</dbReference>
<dbReference type="InterPro" id="IPR049326">
    <property type="entry name" value="Rhodopsin_dom_fungi"/>
</dbReference>
<dbReference type="EMBL" id="JAAOAK010000115">
    <property type="protein sequence ID" value="KAF5688678.1"/>
    <property type="molecule type" value="Genomic_DNA"/>
</dbReference>
<comment type="caution">
    <text evidence="8">The sequence shown here is derived from an EMBL/GenBank/DDBJ whole genome shotgun (WGS) entry which is preliminary data.</text>
</comment>
<keyword evidence="9" id="KW-1185">Reference proteome</keyword>
<dbReference type="PANTHER" id="PTHR33048">
    <property type="entry name" value="PTH11-LIKE INTEGRAL MEMBRANE PROTEIN (AFU_ORTHOLOGUE AFUA_5G11245)"/>
    <property type="match status" value="1"/>
</dbReference>
<sequence length="242" mass="26456">MRIALYCLAGVTASFAAITFFCDWFWCGPDPSVNWAKGEQECTSFTSMTLMRLLWSMNFVSEVLNVAYPIPLLATLKMTSTRKKIGLAVVFSLGVVTIAVSVGRFITMVYVDNAISIYIWATAEICISVIVVALTAVRPLLRKLTNLKSTTLLTSEDQSGVQAMPYNRSRKPGTFTGGSGVYWQGTGKNHLRLAETMGPESLAGSETELNNMNGMTLAQDIMASRETSIHSIPGQPEYAIKD</sequence>
<dbReference type="InterPro" id="IPR052337">
    <property type="entry name" value="SAT4-like"/>
</dbReference>
<comment type="subcellular location">
    <subcellularLocation>
        <location evidence="1">Membrane</location>
        <topology evidence="1">Multi-pass membrane protein</topology>
    </subcellularLocation>
</comment>
<evidence type="ECO:0000259" key="7">
    <source>
        <dbReference type="Pfam" id="PF20684"/>
    </source>
</evidence>
<evidence type="ECO:0000256" key="6">
    <source>
        <dbReference type="SAM" id="Phobius"/>
    </source>
</evidence>
<keyword evidence="2 6" id="KW-0812">Transmembrane</keyword>
<dbReference type="Proteomes" id="UP000562682">
    <property type="component" value="Unassembled WGS sequence"/>
</dbReference>
<dbReference type="GO" id="GO:0016020">
    <property type="term" value="C:membrane"/>
    <property type="evidence" value="ECO:0007669"/>
    <property type="project" value="UniProtKB-SubCell"/>
</dbReference>
<evidence type="ECO:0000313" key="9">
    <source>
        <dbReference type="Proteomes" id="UP000562682"/>
    </source>
</evidence>
<keyword evidence="4 6" id="KW-0472">Membrane</keyword>
<accession>A0A8H5UJU4</accession>
<evidence type="ECO:0000256" key="4">
    <source>
        <dbReference type="ARBA" id="ARBA00023136"/>
    </source>
</evidence>
<reference evidence="8 9" key="1">
    <citation type="submission" date="2020-05" db="EMBL/GenBank/DDBJ databases">
        <title>Identification and distribution of gene clusters putatively required for synthesis of sphingolipid metabolism inhibitors in phylogenetically diverse species of the filamentous fungus Fusarium.</title>
        <authorList>
            <person name="Kim H.-S."/>
            <person name="Busman M."/>
            <person name="Brown D.W."/>
            <person name="Divon H."/>
            <person name="Uhlig S."/>
            <person name="Proctor R.H."/>
        </authorList>
    </citation>
    <scope>NUCLEOTIDE SEQUENCE [LARGE SCALE GENOMIC DNA]</scope>
    <source>
        <strain evidence="8 9">NRRL 25311</strain>
    </source>
</reference>
<evidence type="ECO:0000313" key="8">
    <source>
        <dbReference type="EMBL" id="KAF5688678.1"/>
    </source>
</evidence>
<evidence type="ECO:0000256" key="5">
    <source>
        <dbReference type="ARBA" id="ARBA00038359"/>
    </source>
</evidence>
<evidence type="ECO:0000256" key="3">
    <source>
        <dbReference type="ARBA" id="ARBA00022989"/>
    </source>
</evidence>
<feature type="transmembrane region" description="Helical" evidence="6">
    <location>
        <begin position="117"/>
        <end position="137"/>
    </location>
</feature>
<name>A0A8H5UJU4_9HYPO</name>
<dbReference type="AlphaFoldDB" id="A0A8H5UJU4"/>
<organism evidence="8 9">
    <name type="scientific">Fusarium denticulatum</name>
    <dbReference type="NCBI Taxonomy" id="48507"/>
    <lineage>
        <taxon>Eukaryota</taxon>
        <taxon>Fungi</taxon>
        <taxon>Dikarya</taxon>
        <taxon>Ascomycota</taxon>
        <taxon>Pezizomycotina</taxon>
        <taxon>Sordariomycetes</taxon>
        <taxon>Hypocreomycetidae</taxon>
        <taxon>Hypocreales</taxon>
        <taxon>Nectriaceae</taxon>
        <taxon>Fusarium</taxon>
        <taxon>Fusarium fujikuroi species complex</taxon>
    </lineage>
</organism>